<protein>
    <submittedName>
        <fullName evidence="6">Restriction modification system DNA specificity domain-containing protein</fullName>
    </submittedName>
</protein>
<dbReference type="InterPro" id="IPR051212">
    <property type="entry name" value="Type-I_RE_S_subunit"/>
</dbReference>
<name>I0ESP2_HELCM</name>
<feature type="coiled-coil region" evidence="4">
    <location>
        <begin position="407"/>
        <end position="434"/>
    </location>
</feature>
<dbReference type="GO" id="GO:0003677">
    <property type="term" value="F:DNA binding"/>
    <property type="evidence" value="ECO:0007669"/>
    <property type="project" value="UniProtKB-KW"/>
</dbReference>
<evidence type="ECO:0000259" key="5">
    <source>
        <dbReference type="Pfam" id="PF01420"/>
    </source>
</evidence>
<accession>I0ESP2</accession>
<dbReference type="SUPFAM" id="SSF116734">
    <property type="entry name" value="DNA methylase specificity domain"/>
    <property type="match status" value="2"/>
</dbReference>
<dbReference type="InterPro" id="IPR000055">
    <property type="entry name" value="Restrct_endonuc_typeI_TRD"/>
</dbReference>
<dbReference type="KEGG" id="hcm:HCD_04785"/>
<proteinExistence type="inferred from homology"/>
<dbReference type="RefSeq" id="WP_014659468.1">
    <property type="nucleotide sequence ID" value="NC_017735.1"/>
</dbReference>
<organism evidence="6 7">
    <name type="scientific">Helicobacter cetorum (strain ATCC BAA-540 / CCUG 52418 / MIT 99-5656)</name>
    <dbReference type="NCBI Taxonomy" id="1163745"/>
    <lineage>
        <taxon>Bacteria</taxon>
        <taxon>Pseudomonadati</taxon>
        <taxon>Campylobacterota</taxon>
        <taxon>Epsilonproteobacteria</taxon>
        <taxon>Campylobacterales</taxon>
        <taxon>Helicobacteraceae</taxon>
        <taxon>Helicobacter</taxon>
    </lineage>
</organism>
<keyword evidence="4" id="KW-0175">Coiled coil</keyword>
<dbReference type="Gene3D" id="3.90.220.20">
    <property type="entry name" value="DNA methylase specificity domains"/>
    <property type="match status" value="2"/>
</dbReference>
<dbReference type="EMBL" id="CP003481">
    <property type="protein sequence ID" value="AFI05961.1"/>
    <property type="molecule type" value="Genomic_DNA"/>
</dbReference>
<dbReference type="OrthoDB" id="5323932at2"/>
<dbReference type="PATRIC" id="fig|1163745.3.peg.1008"/>
<dbReference type="eggNOG" id="COG0732">
    <property type="taxonomic scope" value="Bacteria"/>
</dbReference>
<evidence type="ECO:0000256" key="3">
    <source>
        <dbReference type="ARBA" id="ARBA00023125"/>
    </source>
</evidence>
<dbReference type="Pfam" id="PF01420">
    <property type="entry name" value="Methylase_S"/>
    <property type="match status" value="2"/>
</dbReference>
<dbReference type="PANTHER" id="PTHR43140:SF1">
    <property type="entry name" value="TYPE I RESTRICTION ENZYME ECOKI SPECIFICITY SUBUNIT"/>
    <property type="match status" value="1"/>
</dbReference>
<gene>
    <name evidence="6" type="ordered locus">HCD_04785</name>
</gene>
<dbReference type="HOGENOM" id="CLU_021095_1_2_7"/>
<keyword evidence="7" id="KW-1185">Reference proteome</keyword>
<dbReference type="CDD" id="cd17246">
    <property type="entry name" value="RMtype1_S_SonII-TRD2-CR2_like"/>
    <property type="match status" value="1"/>
</dbReference>
<keyword evidence="3" id="KW-0238">DNA-binding</keyword>
<dbReference type="CDD" id="cd17252">
    <property type="entry name" value="RMtype1_S_EcoKI-TRD1-CR1_like"/>
    <property type="match status" value="1"/>
</dbReference>
<keyword evidence="2" id="KW-0680">Restriction system</keyword>
<feature type="domain" description="Type I restriction modification DNA specificity" evidence="5">
    <location>
        <begin position="40"/>
        <end position="204"/>
    </location>
</feature>
<reference evidence="6 7" key="1">
    <citation type="journal article" date="2013" name="PLoS ONE">
        <title>Sequence Divergence and Conservation in Genomes ofHelicobacter cetorum Strains from a Dolphin and a Whale.</title>
        <authorList>
            <person name="Kersulyte D."/>
            <person name="Rossi M."/>
            <person name="Berg D.E."/>
        </authorList>
    </citation>
    <scope>NUCLEOTIDE SEQUENCE [LARGE SCALE GENOMIC DNA]</scope>
    <source>
        <strain evidence="6 7">MIT 99-5656</strain>
    </source>
</reference>
<comment type="similarity">
    <text evidence="1">Belongs to the type-I restriction system S methylase family.</text>
</comment>
<sequence length="447" mass="50934">MPKPLKNLKNTLNDYLGELPKHWGVSRLLNIEYVRGVTYSSLDEINGDNGHRILRANNISLNGGLNFDNIKTISFQSKVKETQKLKKDDIFMCVASGSMENLGKVAYIEKDLNYYFGAFMSVLRIHNKNISSKYIFYYLKSSNFREFLDLSTSSTTINNLNMETIKSLKIPLPPLKEQEKIAEYLDKKVSGIDKSLQTTKTLKEKLKSLKNALITECVTKGLDKHTTYQNTPIDYLKEIPKHWGVKKLKHVILSLTTGLNPRNYFTFDTPDATNFFITIHELKNGKITPNETTCKINNEALKLCNKRAKLEVNDILFSGKGTIGEVAVIDKEPKNWCINEAIYAIKPNLSLIAPYFLYYVLQSQVIKEQCFNNSFSNTITNLIMSNLKNFVLPLPPLKEQEKIAEYLDKEVSKIDTLSNTLSQLENTLKAFKKALISDCVLGKKEIK</sequence>
<evidence type="ECO:0000313" key="6">
    <source>
        <dbReference type="EMBL" id="AFI05961.1"/>
    </source>
</evidence>
<evidence type="ECO:0000256" key="2">
    <source>
        <dbReference type="ARBA" id="ARBA00022747"/>
    </source>
</evidence>
<dbReference type="STRING" id="1163745.HCD_04785"/>
<evidence type="ECO:0000313" key="7">
    <source>
        <dbReference type="Proteomes" id="UP000005013"/>
    </source>
</evidence>
<dbReference type="AlphaFoldDB" id="I0ESP2"/>
<dbReference type="GO" id="GO:0009307">
    <property type="term" value="P:DNA restriction-modification system"/>
    <property type="evidence" value="ECO:0007669"/>
    <property type="project" value="UniProtKB-KW"/>
</dbReference>
<evidence type="ECO:0000256" key="4">
    <source>
        <dbReference type="SAM" id="Coils"/>
    </source>
</evidence>
<dbReference type="PANTHER" id="PTHR43140">
    <property type="entry name" value="TYPE-1 RESTRICTION ENZYME ECOKI SPECIFICITY PROTEIN"/>
    <property type="match status" value="1"/>
</dbReference>
<dbReference type="Proteomes" id="UP000005013">
    <property type="component" value="Chromosome"/>
</dbReference>
<feature type="domain" description="Type I restriction modification DNA specificity" evidence="5">
    <location>
        <begin position="275"/>
        <end position="425"/>
    </location>
</feature>
<evidence type="ECO:0000256" key="1">
    <source>
        <dbReference type="ARBA" id="ARBA00010923"/>
    </source>
</evidence>
<dbReference type="REBASE" id="47673">
    <property type="entry name" value="S.Hce99ORF4790P"/>
</dbReference>
<dbReference type="InterPro" id="IPR044946">
    <property type="entry name" value="Restrct_endonuc_typeI_TRD_sf"/>
</dbReference>